<protein>
    <submittedName>
        <fullName evidence="2">Uncharacterized protein</fullName>
    </submittedName>
</protein>
<comment type="caution">
    <text evidence="2">The sequence shown here is derived from an EMBL/GenBank/DDBJ whole genome shotgun (WGS) entry which is preliminary data.</text>
</comment>
<evidence type="ECO:0000256" key="1">
    <source>
        <dbReference type="SAM" id="MobiDB-lite"/>
    </source>
</evidence>
<dbReference type="EMBL" id="CAUJNA010000236">
    <property type="protein sequence ID" value="CAJ1374190.1"/>
    <property type="molecule type" value="Genomic_DNA"/>
</dbReference>
<evidence type="ECO:0000313" key="2">
    <source>
        <dbReference type="EMBL" id="CAJ1374190.1"/>
    </source>
</evidence>
<reference evidence="2" key="1">
    <citation type="submission" date="2023-08" db="EMBL/GenBank/DDBJ databases">
        <authorList>
            <person name="Chen Y."/>
            <person name="Shah S."/>
            <person name="Dougan E. K."/>
            <person name="Thang M."/>
            <person name="Chan C."/>
        </authorList>
    </citation>
    <scope>NUCLEOTIDE SEQUENCE</scope>
</reference>
<gene>
    <name evidence="2" type="ORF">EVOR1521_LOCUS3807</name>
</gene>
<sequence length="189" mass="20602">MDNVGVRAKRREKKHFDAHQDTRCVWEALGSEGPSRATSRSASPCASPLPPAGRPLNVGYYEFHSLQSLGRQKRPRFGGQPSQVWQCMGRKARSLSPQDGPGHRGGVRLHQTALAHQPLRAGAAPTGVAGAAFRSQPTHPAQPVGERPWPGLRAGARLPSRFGYYAAARRTPQCEECEHTHQRESSATT</sequence>
<evidence type="ECO:0000313" key="3">
    <source>
        <dbReference type="Proteomes" id="UP001178507"/>
    </source>
</evidence>
<organism evidence="2 3">
    <name type="scientific">Effrenium voratum</name>
    <dbReference type="NCBI Taxonomy" id="2562239"/>
    <lineage>
        <taxon>Eukaryota</taxon>
        <taxon>Sar</taxon>
        <taxon>Alveolata</taxon>
        <taxon>Dinophyceae</taxon>
        <taxon>Suessiales</taxon>
        <taxon>Symbiodiniaceae</taxon>
        <taxon>Effrenium</taxon>
    </lineage>
</organism>
<accession>A0AA36MN52</accession>
<name>A0AA36MN52_9DINO</name>
<feature type="region of interest" description="Disordered" evidence="1">
    <location>
        <begin position="31"/>
        <end position="51"/>
    </location>
</feature>
<dbReference type="Proteomes" id="UP001178507">
    <property type="component" value="Unassembled WGS sequence"/>
</dbReference>
<proteinExistence type="predicted"/>
<keyword evidence="3" id="KW-1185">Reference proteome</keyword>
<dbReference type="AlphaFoldDB" id="A0AA36MN52"/>